<dbReference type="EMBL" id="CM000837">
    <property type="protein sequence ID" value="KRH64599.1"/>
    <property type="molecule type" value="Genomic_DNA"/>
</dbReference>
<keyword evidence="1" id="KW-0472">Membrane</keyword>
<dbReference type="Proteomes" id="UP000008827">
    <property type="component" value="Chromosome 4"/>
</dbReference>
<feature type="signal peptide" evidence="2">
    <location>
        <begin position="1"/>
        <end position="18"/>
    </location>
</feature>
<evidence type="ECO:0000256" key="2">
    <source>
        <dbReference type="SAM" id="SignalP"/>
    </source>
</evidence>
<accession>A0A0R0KC75</accession>
<feature type="transmembrane region" description="Helical" evidence="1">
    <location>
        <begin position="59"/>
        <end position="83"/>
    </location>
</feature>
<dbReference type="InParanoid" id="A0A0R0KC75"/>
<protein>
    <submittedName>
        <fullName evidence="3 4">Uncharacterized protein</fullName>
    </submittedName>
</protein>
<keyword evidence="2" id="KW-0732">Signal</keyword>
<dbReference type="EnsemblPlants" id="KRH64599">
    <property type="protein sequence ID" value="KRH64599"/>
    <property type="gene ID" value="GLYMA_04G244500"/>
</dbReference>
<gene>
    <name evidence="3" type="ORF">GLYMA_04G244500</name>
</gene>
<reference evidence="3 4" key="1">
    <citation type="journal article" date="2010" name="Nature">
        <title>Genome sequence of the palaeopolyploid soybean.</title>
        <authorList>
            <person name="Schmutz J."/>
            <person name="Cannon S.B."/>
            <person name="Schlueter J."/>
            <person name="Ma J."/>
            <person name="Mitros T."/>
            <person name="Nelson W."/>
            <person name="Hyten D.L."/>
            <person name="Song Q."/>
            <person name="Thelen J.J."/>
            <person name="Cheng J."/>
            <person name="Xu D."/>
            <person name="Hellsten U."/>
            <person name="May G.D."/>
            <person name="Yu Y."/>
            <person name="Sakurai T."/>
            <person name="Umezawa T."/>
            <person name="Bhattacharyya M.K."/>
            <person name="Sandhu D."/>
            <person name="Valliyodan B."/>
            <person name="Lindquist E."/>
            <person name="Peto M."/>
            <person name="Grant D."/>
            <person name="Shu S."/>
            <person name="Goodstein D."/>
            <person name="Barry K."/>
            <person name="Futrell-Griggs M."/>
            <person name="Abernathy B."/>
            <person name="Du J."/>
            <person name="Tian Z."/>
            <person name="Zhu L."/>
            <person name="Gill N."/>
            <person name="Joshi T."/>
            <person name="Libault M."/>
            <person name="Sethuraman A."/>
            <person name="Zhang X.-C."/>
            <person name="Shinozaki K."/>
            <person name="Nguyen H.T."/>
            <person name="Wing R.A."/>
            <person name="Cregan P."/>
            <person name="Specht J."/>
            <person name="Grimwood J."/>
            <person name="Rokhsar D."/>
            <person name="Stacey G."/>
            <person name="Shoemaker R.C."/>
            <person name="Jackson S.A."/>
        </authorList>
    </citation>
    <scope>NUCLEOTIDE SEQUENCE [LARGE SCALE GENOMIC DNA]</scope>
    <source>
        <strain evidence="4">cv. Williams 82</strain>
        <tissue evidence="3">Callus</tissue>
    </source>
</reference>
<keyword evidence="1" id="KW-1133">Transmembrane helix</keyword>
<evidence type="ECO:0000313" key="5">
    <source>
        <dbReference type="Proteomes" id="UP000008827"/>
    </source>
</evidence>
<keyword evidence="5" id="KW-1185">Reference proteome</keyword>
<sequence>MWLWLWLEMELELKGVLFFSIGIEVEPEMAYGHFCTTMEDPDSATAEHQDPDLEAGVSIFLFCCILRNLLLIQGFDVFFRYWFLVEKFGRRKMKGVVLFFNFIFYGHNLFSDLILL</sequence>
<evidence type="ECO:0000256" key="1">
    <source>
        <dbReference type="SAM" id="Phobius"/>
    </source>
</evidence>
<evidence type="ECO:0000313" key="3">
    <source>
        <dbReference type="EMBL" id="KRH64599.1"/>
    </source>
</evidence>
<feature type="transmembrane region" description="Helical" evidence="1">
    <location>
        <begin position="95"/>
        <end position="115"/>
    </location>
</feature>
<dbReference type="Gramene" id="KRH64599">
    <property type="protein sequence ID" value="KRH64599"/>
    <property type="gene ID" value="GLYMA_04G244500"/>
</dbReference>
<proteinExistence type="predicted"/>
<keyword evidence="1" id="KW-0812">Transmembrane</keyword>
<organism evidence="3">
    <name type="scientific">Glycine max</name>
    <name type="common">Soybean</name>
    <name type="synonym">Glycine hispida</name>
    <dbReference type="NCBI Taxonomy" id="3847"/>
    <lineage>
        <taxon>Eukaryota</taxon>
        <taxon>Viridiplantae</taxon>
        <taxon>Streptophyta</taxon>
        <taxon>Embryophyta</taxon>
        <taxon>Tracheophyta</taxon>
        <taxon>Spermatophyta</taxon>
        <taxon>Magnoliopsida</taxon>
        <taxon>eudicotyledons</taxon>
        <taxon>Gunneridae</taxon>
        <taxon>Pentapetalae</taxon>
        <taxon>rosids</taxon>
        <taxon>fabids</taxon>
        <taxon>Fabales</taxon>
        <taxon>Fabaceae</taxon>
        <taxon>Papilionoideae</taxon>
        <taxon>50 kb inversion clade</taxon>
        <taxon>NPAAA clade</taxon>
        <taxon>indigoferoid/millettioid clade</taxon>
        <taxon>Phaseoleae</taxon>
        <taxon>Glycine</taxon>
        <taxon>Glycine subgen. Soja</taxon>
    </lineage>
</organism>
<reference evidence="3" key="3">
    <citation type="submission" date="2018-07" db="EMBL/GenBank/DDBJ databases">
        <title>WGS assembly of Glycine max.</title>
        <authorList>
            <person name="Schmutz J."/>
            <person name="Cannon S."/>
            <person name="Schlueter J."/>
            <person name="Ma J."/>
            <person name="Mitros T."/>
            <person name="Nelson W."/>
            <person name="Hyten D."/>
            <person name="Song Q."/>
            <person name="Thelen J."/>
            <person name="Cheng J."/>
            <person name="Xu D."/>
            <person name="Hellsten U."/>
            <person name="May G."/>
            <person name="Yu Y."/>
            <person name="Sakurai T."/>
            <person name="Umezawa T."/>
            <person name="Bhattacharyya M."/>
            <person name="Sandhu D."/>
            <person name="Valliyodan B."/>
            <person name="Lindquist E."/>
            <person name="Peto M."/>
            <person name="Grant D."/>
            <person name="Shu S."/>
            <person name="Goodstein D."/>
            <person name="Barry K."/>
            <person name="Futrell-Griggs M."/>
            <person name="Abernathy B."/>
            <person name="Du J."/>
            <person name="Tian Z."/>
            <person name="Zhu L."/>
            <person name="Gill N."/>
            <person name="Joshi T."/>
            <person name="Libault M."/>
            <person name="Sethuraman A."/>
            <person name="Zhang X."/>
            <person name="Shinozaki K."/>
            <person name="Nguyen H."/>
            <person name="Wing R."/>
            <person name="Cregan P."/>
            <person name="Specht J."/>
            <person name="Grimwood J."/>
            <person name="Rokhsar D."/>
            <person name="Stacey G."/>
            <person name="Shoemaker R."/>
            <person name="Jackson S."/>
        </authorList>
    </citation>
    <scope>NUCLEOTIDE SEQUENCE</scope>
    <source>
        <tissue evidence="3">Callus</tissue>
    </source>
</reference>
<name>A0A0R0KC75_SOYBN</name>
<dbReference type="AlphaFoldDB" id="A0A0R0KC75"/>
<reference evidence="4" key="2">
    <citation type="submission" date="2018-02" db="UniProtKB">
        <authorList>
            <consortium name="EnsemblPlants"/>
        </authorList>
    </citation>
    <scope>IDENTIFICATION</scope>
    <source>
        <strain evidence="4">Williams 82</strain>
    </source>
</reference>
<evidence type="ECO:0000313" key="4">
    <source>
        <dbReference type="EnsemblPlants" id="KRH64599"/>
    </source>
</evidence>
<feature type="chain" id="PRO_5014522239" evidence="2">
    <location>
        <begin position="19"/>
        <end position="116"/>
    </location>
</feature>